<feature type="region of interest" description="Disordered" evidence="7">
    <location>
        <begin position="921"/>
        <end position="954"/>
    </location>
</feature>
<dbReference type="Gene3D" id="3.30.40.10">
    <property type="entry name" value="Zinc/RING finger domain, C3HC4 (zinc finger)"/>
    <property type="match status" value="1"/>
</dbReference>
<feature type="region of interest" description="Disordered" evidence="7">
    <location>
        <begin position="1180"/>
        <end position="1204"/>
    </location>
</feature>
<dbReference type="InterPro" id="IPR036388">
    <property type="entry name" value="WH-like_DNA-bd_sf"/>
</dbReference>
<feature type="region of interest" description="Disordered" evidence="7">
    <location>
        <begin position="286"/>
        <end position="379"/>
    </location>
</feature>
<dbReference type="SUPFAM" id="SSF46785">
    <property type="entry name" value="Winged helix' DNA-binding domain"/>
    <property type="match status" value="1"/>
</dbReference>
<feature type="DNA-binding region" description="Fork-head" evidence="5">
    <location>
        <begin position="992"/>
        <end position="1096"/>
    </location>
</feature>
<feature type="compositionally biased region" description="Polar residues" evidence="7">
    <location>
        <begin position="608"/>
        <end position="623"/>
    </location>
</feature>
<evidence type="ECO:0000256" key="5">
    <source>
        <dbReference type="PROSITE-ProRule" id="PRU00089"/>
    </source>
</evidence>
<proteinExistence type="predicted"/>
<keyword evidence="5" id="KW-0539">Nucleus</keyword>
<dbReference type="InterPro" id="IPR001965">
    <property type="entry name" value="Znf_PHD"/>
</dbReference>
<feature type="region of interest" description="Disordered" evidence="7">
    <location>
        <begin position="510"/>
        <end position="623"/>
    </location>
</feature>
<keyword evidence="2 6" id="KW-0863">Zinc-finger</keyword>
<feature type="region of interest" description="Disordered" evidence="7">
    <location>
        <begin position="662"/>
        <end position="705"/>
    </location>
</feature>
<dbReference type="GO" id="GO:0003700">
    <property type="term" value="F:DNA-binding transcription factor activity"/>
    <property type="evidence" value="ECO:0007669"/>
    <property type="project" value="InterPro"/>
</dbReference>
<feature type="compositionally biased region" description="Polar residues" evidence="7">
    <location>
        <begin position="562"/>
        <end position="574"/>
    </location>
</feature>
<feature type="compositionally biased region" description="Low complexity" evidence="7">
    <location>
        <begin position="544"/>
        <end position="561"/>
    </location>
</feature>
<evidence type="ECO:0000256" key="4">
    <source>
        <dbReference type="ARBA" id="ARBA00023125"/>
    </source>
</evidence>
<sequence>MSTALERLQERRNQGDLPRAVGHNREELFPAKKKHEPDVPRTSGYAPQTATNRRSDGSHSSPAMRHSFQREVTRSSPDHVAPRSDSFAGIPPRGTGGFRNGYSSPEIPIAPSRFAGNAPHRPGGLHRNLSWSKPTAMDTNLRDGKRVISPHGPELPLAISTEPSNPISATSTRTEPHIFLPAANLPKDPKTIRHLKGFYRSYNFEAVLMDSFGYYITFLDTSEGRQRLVNCALRTKQALLFKRYSLIPRVFYDKKEIFDVQRLNAAVAAERSRSSSPGISILGRAAKLDNGTHPPDHDVPSGSTMQSFAPRPLSLSPQESPRPGFKQTSRVPQGIRSAIAEVGTIPTATAPPVMTAPPIRQSPRQPTDDSSSVVSGTTASSRSKATKCRVCKGLGGAMSTCQTCSRQYHKHCRPLKSTAETTDMHWQCQSCVEKGIPSLRKVPVSDMSVTAAGRVIAHEGSVIQEKALIETATSVIIRSESAPHSTSNDIAREAAEVCTADARAETIRVPQTTSKRKSALMLGNSEIADETMNDSQRPTKIARTASVSTGSGSGTRSELGGNHTSTSQSTSLRMTDTPKLPASDSSANMASTAGPTSTADNLHLGRRSSGNSEQSMLSAAQDSVEQSFTATTETITVNATESKKFTFKRVKRQDMASSTALADLTRQEDCEDPVEQQVPSQHLSPRRTVTDSFNGPEHSHTKLPQNHLGMLNHQTCLAAIDSTTTNSLSIAFVDDSAQQQFSAPASEVASPADSVIQPAAPKPRGVAKARRSKLITMRCSRCGKHKVPYNPSGKADCIACKSKADGPALPREKATVQATTDCVASALNEDPSASTLQQSCTPQEGDREARPSPRDTKGIEPEAPRPPHHADIEHTVTTPLSALTGLEAREDGETLRGQGNADNHHVYQNPELAHSFLTQPDSAMDVPEEGDGSLSDIEQSPQAFGHDEPDDDSVDIHADLGVTSVMEKKREARKSQRVPAADQYDLGDSWQRPKSTYLRLIAMAMCAAHDYRATPRWVVEWIDNNIPNYQLGQGIWANGVQATMSMNASGKNGEIMITSQPLDPEDTRKGSKVIYELLPGMADQLEHWDTTLQRPRLPAPIETLSSEGPPARSGFKIKIGSKKPAPVGKLPVLKLRANSAAIVNTEQAAAATEDAVRPTVIQRQAEGDAEVVNYVSEAVPAHRPREMSSASEESSEEDQPLASMQRKHVRHEMAAPDLTSPAHWNGTAFAHQQPAIPSATLAISPSPARNNDPSMSIVSAADQQTDDDRFLEDDEETDLLNMIRADNLKRKLSSRSLFIDRPHFDPRNKLVQQAKVTEVVARRQKQIAERDELRRQKKPYSKRAGYSVPGLPRDWGRCAALPSHPAVIVKDTSRSAPRVATDGLPLEEFDILEEFLGVPDDLVPAIMNRELVYRHIGGKSRTVYRAGI</sequence>
<feature type="region of interest" description="Disordered" evidence="7">
    <location>
        <begin position="828"/>
        <end position="874"/>
    </location>
</feature>
<keyword evidence="3" id="KW-0862">Zinc</keyword>
<dbReference type="InterPro" id="IPR036390">
    <property type="entry name" value="WH_DNA-bd_sf"/>
</dbReference>
<evidence type="ECO:0000256" key="7">
    <source>
        <dbReference type="SAM" id="MobiDB-lite"/>
    </source>
</evidence>
<feature type="domain" description="PHD-type" evidence="8">
    <location>
        <begin position="385"/>
        <end position="434"/>
    </location>
</feature>
<evidence type="ECO:0000313" key="11">
    <source>
        <dbReference type="Proteomes" id="UP001056384"/>
    </source>
</evidence>
<feature type="compositionally biased region" description="Low complexity" evidence="7">
    <location>
        <begin position="346"/>
        <end position="358"/>
    </location>
</feature>
<keyword evidence="1" id="KW-0479">Metal-binding</keyword>
<evidence type="ECO:0000313" key="10">
    <source>
        <dbReference type="EMBL" id="USW58875.1"/>
    </source>
</evidence>
<feature type="compositionally biased region" description="Basic and acidic residues" evidence="7">
    <location>
        <begin position="23"/>
        <end position="39"/>
    </location>
</feature>
<dbReference type="InterPro" id="IPR024636">
    <property type="entry name" value="SET_assoc"/>
</dbReference>
<comment type="subcellular location">
    <subcellularLocation>
        <location evidence="5">Nucleus</location>
    </subcellularLocation>
</comment>
<dbReference type="InterPro" id="IPR013083">
    <property type="entry name" value="Znf_RING/FYVE/PHD"/>
</dbReference>
<evidence type="ECO:0000256" key="2">
    <source>
        <dbReference type="ARBA" id="ARBA00022771"/>
    </source>
</evidence>
<accession>A0A9Q9EQ90</accession>
<dbReference type="GO" id="GO:0043565">
    <property type="term" value="F:sequence-specific DNA binding"/>
    <property type="evidence" value="ECO:0007669"/>
    <property type="project" value="InterPro"/>
</dbReference>
<gene>
    <name evidence="10" type="ORF">Slin15195_G121940</name>
</gene>
<evidence type="ECO:0000256" key="1">
    <source>
        <dbReference type="ARBA" id="ARBA00022723"/>
    </source>
</evidence>
<dbReference type="EMBL" id="CP099428">
    <property type="protein sequence ID" value="USW58875.1"/>
    <property type="molecule type" value="Genomic_DNA"/>
</dbReference>
<keyword evidence="4 5" id="KW-0238">DNA-binding</keyword>
<evidence type="ECO:0000259" key="8">
    <source>
        <dbReference type="PROSITE" id="PS50016"/>
    </source>
</evidence>
<dbReference type="Pfam" id="PF11767">
    <property type="entry name" value="SET_assoc"/>
    <property type="match status" value="1"/>
</dbReference>
<dbReference type="SMART" id="SM00249">
    <property type="entry name" value="PHD"/>
    <property type="match status" value="1"/>
</dbReference>
<dbReference type="Gene3D" id="1.10.10.10">
    <property type="entry name" value="Winged helix-like DNA-binding domain superfamily/Winged helix DNA-binding domain"/>
    <property type="match status" value="1"/>
</dbReference>
<dbReference type="InterPro" id="IPR001766">
    <property type="entry name" value="Fork_head_dom"/>
</dbReference>
<dbReference type="SUPFAM" id="SSF57903">
    <property type="entry name" value="FYVE/PHD zinc finger"/>
    <property type="match status" value="1"/>
</dbReference>
<feature type="compositionally biased region" description="Basic and acidic residues" evidence="7">
    <location>
        <begin position="68"/>
        <end position="82"/>
    </location>
</feature>
<evidence type="ECO:0000256" key="3">
    <source>
        <dbReference type="ARBA" id="ARBA00022833"/>
    </source>
</evidence>
<dbReference type="GO" id="GO:0005634">
    <property type="term" value="C:nucleus"/>
    <property type="evidence" value="ECO:0007669"/>
    <property type="project" value="UniProtKB-SubCell"/>
</dbReference>
<dbReference type="PROSITE" id="PS50016">
    <property type="entry name" value="ZF_PHD_2"/>
    <property type="match status" value="1"/>
</dbReference>
<feature type="compositionally biased region" description="Basic and acidic residues" evidence="7">
    <location>
        <begin position="844"/>
        <end position="874"/>
    </location>
</feature>
<name>A0A9Q9EQ90_9PEZI</name>
<reference evidence="10" key="1">
    <citation type="submission" date="2022-06" db="EMBL/GenBank/DDBJ databases">
        <title>Complete genome sequences of two strains of the flax pathogen Septoria linicola.</title>
        <authorList>
            <person name="Lapalu N."/>
            <person name="Simon A."/>
            <person name="Demenou B."/>
            <person name="Paumier D."/>
            <person name="Guillot M.-P."/>
            <person name="Gout L."/>
            <person name="Valade R."/>
        </authorList>
    </citation>
    <scope>NUCLEOTIDE SEQUENCE</scope>
    <source>
        <strain evidence="10">SE15195</strain>
    </source>
</reference>
<feature type="region of interest" description="Disordered" evidence="7">
    <location>
        <begin position="1100"/>
        <end position="1119"/>
    </location>
</feature>
<feature type="compositionally biased region" description="Polar residues" evidence="7">
    <location>
        <begin position="583"/>
        <end position="600"/>
    </location>
</feature>
<feature type="compositionally biased region" description="Polar residues" evidence="7">
    <location>
        <begin position="831"/>
        <end position="842"/>
    </location>
</feature>
<organism evidence="10 11">
    <name type="scientific">Septoria linicola</name>
    <dbReference type="NCBI Taxonomy" id="215465"/>
    <lineage>
        <taxon>Eukaryota</taxon>
        <taxon>Fungi</taxon>
        <taxon>Dikarya</taxon>
        <taxon>Ascomycota</taxon>
        <taxon>Pezizomycotina</taxon>
        <taxon>Dothideomycetes</taxon>
        <taxon>Dothideomycetidae</taxon>
        <taxon>Mycosphaerellales</taxon>
        <taxon>Mycosphaerellaceae</taxon>
        <taxon>Septoria</taxon>
    </lineage>
</organism>
<dbReference type="CDD" id="cd15489">
    <property type="entry name" value="PHD_SF"/>
    <property type="match status" value="1"/>
</dbReference>
<dbReference type="GO" id="GO:0008270">
    <property type="term" value="F:zinc ion binding"/>
    <property type="evidence" value="ECO:0007669"/>
    <property type="project" value="UniProtKB-KW"/>
</dbReference>
<keyword evidence="11" id="KW-1185">Reference proteome</keyword>
<feature type="domain" description="Fork-head" evidence="9">
    <location>
        <begin position="992"/>
        <end position="1096"/>
    </location>
</feature>
<dbReference type="Proteomes" id="UP001056384">
    <property type="component" value="Chromosome 11"/>
</dbReference>
<protein>
    <submittedName>
        <fullName evidence="10">Fork head domain, Zinc finger, PHD-type, Zinc finger, FYVE/PHD-type</fullName>
    </submittedName>
</protein>
<dbReference type="PROSITE" id="PS50039">
    <property type="entry name" value="FORK_HEAD_3"/>
    <property type="match status" value="1"/>
</dbReference>
<feature type="region of interest" description="Disordered" evidence="7">
    <location>
        <begin position="1"/>
        <end position="138"/>
    </location>
</feature>
<evidence type="ECO:0000259" key="9">
    <source>
        <dbReference type="PROSITE" id="PS50039"/>
    </source>
</evidence>
<feature type="compositionally biased region" description="Low complexity" evidence="7">
    <location>
        <begin position="370"/>
        <end position="379"/>
    </location>
</feature>
<evidence type="ECO:0000256" key="6">
    <source>
        <dbReference type="PROSITE-ProRule" id="PRU00146"/>
    </source>
</evidence>
<dbReference type="InterPro" id="IPR011011">
    <property type="entry name" value="Znf_FYVE_PHD"/>
</dbReference>
<dbReference type="InterPro" id="IPR019787">
    <property type="entry name" value="Znf_PHD-finger"/>
</dbReference>